<reference evidence="1 2" key="1">
    <citation type="submission" date="2023-10" db="EMBL/GenBank/DDBJ databases">
        <title>A novel Glycoside Hydrolase 43-Like Enzyme from Clostrdium boliviensis is an Endo-xylanase, and a Candidate for Xylooligosaccharides Production from Different Xylan Substrates.</title>
        <authorList>
            <person name="Alvarez M.T."/>
            <person name="Rocabado-Villegas L.R."/>
            <person name="Salas-Veizaga D.M."/>
            <person name="Linares-Pasten J.A."/>
            <person name="Gudmundsdottir E.E."/>
            <person name="Hreggvidsson G.O."/>
            <person name="Adlercreutz P."/>
            <person name="Nordberg Karlsson E."/>
        </authorList>
    </citation>
    <scope>NUCLEOTIDE SEQUENCE [LARGE SCALE GENOMIC DNA]</scope>
    <source>
        <strain evidence="1 2">E-1</strain>
    </source>
</reference>
<evidence type="ECO:0000313" key="1">
    <source>
        <dbReference type="EMBL" id="MDW2798270.1"/>
    </source>
</evidence>
<gene>
    <name evidence="1" type="ORF">RZO55_11870</name>
</gene>
<organism evidence="1 2">
    <name type="scientific">Clostridium boliviensis</name>
    <dbReference type="NCBI Taxonomy" id="318465"/>
    <lineage>
        <taxon>Bacteria</taxon>
        <taxon>Bacillati</taxon>
        <taxon>Bacillota</taxon>
        <taxon>Clostridia</taxon>
        <taxon>Eubacteriales</taxon>
        <taxon>Clostridiaceae</taxon>
        <taxon>Clostridium</taxon>
    </lineage>
</organism>
<name>A0ABU4GML8_9CLOT</name>
<keyword evidence="2" id="KW-1185">Reference proteome</keyword>
<dbReference type="Proteomes" id="UP001276854">
    <property type="component" value="Unassembled WGS sequence"/>
</dbReference>
<proteinExistence type="predicted"/>
<evidence type="ECO:0000313" key="2">
    <source>
        <dbReference type="Proteomes" id="UP001276854"/>
    </source>
</evidence>
<sequence length="183" mass="21512">MKYFLMQDTPELKYAPKLKNWYGKFDVRDICLDGFPKLPNIQQFAIEQSDNTIFTDVILFPFLLVSPIFKDVINLYRERCFFCNVLLTDQVKRESKMYYLPVLDEATNIQMRKKEYKDGVCISGNDESEEEVLDLNRNLFWIRDSGKRHIILSLDIAESLIRREITGLGLCEVELYCKSNNGK</sequence>
<comment type="caution">
    <text evidence="1">The sequence shown here is derived from an EMBL/GenBank/DDBJ whole genome shotgun (WGS) entry which is preliminary data.</text>
</comment>
<protein>
    <submittedName>
        <fullName evidence="1">Uncharacterized protein</fullName>
    </submittedName>
</protein>
<dbReference type="RefSeq" id="WP_318064513.1">
    <property type="nucleotide sequence ID" value="NZ_JAWONS010000184.1"/>
</dbReference>
<dbReference type="EMBL" id="JAWONS010000184">
    <property type="protein sequence ID" value="MDW2798270.1"/>
    <property type="molecule type" value="Genomic_DNA"/>
</dbReference>
<accession>A0ABU4GML8</accession>